<proteinExistence type="inferred from homology"/>
<dbReference type="FunFam" id="2.60.40.150:FF:000352">
    <property type="entry name" value="Uncharacterized protein"/>
    <property type="match status" value="1"/>
</dbReference>
<dbReference type="Proteomes" id="UP000504632">
    <property type="component" value="Chromosome 2"/>
</dbReference>
<dbReference type="InterPro" id="IPR035892">
    <property type="entry name" value="C2_domain_sf"/>
</dbReference>
<dbReference type="RefSeq" id="XP_030622834.1">
    <property type="nucleotide sequence ID" value="XM_030766974.1"/>
</dbReference>
<dbReference type="GeneID" id="115806199"/>
<feature type="domain" description="C2" evidence="3">
    <location>
        <begin position="260"/>
        <end position="393"/>
    </location>
</feature>
<dbReference type="InParanoid" id="A0A6J2URZ8"/>
<protein>
    <submittedName>
        <fullName evidence="5">Synaptotagmin-A</fullName>
    </submittedName>
</protein>
<dbReference type="PANTHER" id="PTHR10024:SF175">
    <property type="entry name" value="C2 DOMAIN-CONTAINING PROTEIN"/>
    <property type="match status" value="1"/>
</dbReference>
<dbReference type="GO" id="GO:0005509">
    <property type="term" value="F:calcium ion binding"/>
    <property type="evidence" value="ECO:0007669"/>
    <property type="project" value="TreeGrafter"/>
</dbReference>
<dbReference type="GO" id="GO:0030424">
    <property type="term" value="C:axon"/>
    <property type="evidence" value="ECO:0007669"/>
    <property type="project" value="TreeGrafter"/>
</dbReference>
<dbReference type="GO" id="GO:0005544">
    <property type="term" value="F:calcium-dependent phospholipid binding"/>
    <property type="evidence" value="ECO:0007669"/>
    <property type="project" value="TreeGrafter"/>
</dbReference>
<dbReference type="SUPFAM" id="SSF49562">
    <property type="entry name" value="C2 domain (Calcium/lipid-binding domain, CaLB)"/>
    <property type="match status" value="2"/>
</dbReference>
<dbReference type="FunCoup" id="A0A6J2URZ8">
    <property type="interactions" value="16"/>
</dbReference>
<accession>A0A6J2URZ8</accession>
<comment type="similarity">
    <text evidence="1">Belongs to the synaptotagmin family.</text>
</comment>
<dbReference type="GO" id="GO:0001786">
    <property type="term" value="F:phosphatidylserine binding"/>
    <property type="evidence" value="ECO:0007669"/>
    <property type="project" value="TreeGrafter"/>
</dbReference>
<evidence type="ECO:0000259" key="3">
    <source>
        <dbReference type="PROSITE" id="PS50004"/>
    </source>
</evidence>
<dbReference type="Pfam" id="PF00168">
    <property type="entry name" value="C2"/>
    <property type="match status" value="2"/>
</dbReference>
<keyword evidence="2" id="KW-0812">Transmembrane</keyword>
<reference evidence="5" key="1">
    <citation type="submission" date="2025-08" db="UniProtKB">
        <authorList>
            <consortium name="RefSeq"/>
        </authorList>
    </citation>
    <scope>IDENTIFICATION</scope>
</reference>
<dbReference type="GO" id="GO:0048488">
    <property type="term" value="P:synaptic vesicle endocytosis"/>
    <property type="evidence" value="ECO:0007669"/>
    <property type="project" value="TreeGrafter"/>
</dbReference>
<dbReference type="GO" id="GO:0030672">
    <property type="term" value="C:synaptic vesicle membrane"/>
    <property type="evidence" value="ECO:0007669"/>
    <property type="project" value="TreeGrafter"/>
</dbReference>
<dbReference type="InterPro" id="IPR000008">
    <property type="entry name" value="C2_dom"/>
</dbReference>
<evidence type="ECO:0000256" key="1">
    <source>
        <dbReference type="ARBA" id="ARBA00006996"/>
    </source>
</evidence>
<evidence type="ECO:0000313" key="5">
    <source>
        <dbReference type="RefSeq" id="XP_030622834.1"/>
    </source>
</evidence>
<dbReference type="OrthoDB" id="67700at2759"/>
<evidence type="ECO:0000256" key="2">
    <source>
        <dbReference type="SAM" id="Phobius"/>
    </source>
</evidence>
<sequence>MTVFTSLELSLWDVRMPFSDEVKYSILGISIGLFLLSLCILMWQLHRYCSQANSRTNGKLLQWEYCPNCTEITIADFYLFDHTDEVNRLSRCLSPGSSLSDLDSAVEQDEDEEEEQVQGSLRFSLFYDQVQSRLVVTVLEAKNLAVRGFSRSVDPFVRVRVLWGESEEEEKVSSLQLYCVLHEWQTRFVKDSHSPLFGDQFSCTLAEEDIPKIIVRLEVRDFDKFSRHGILGEVRANLENLRISYPLEMLEDLQKPKKDKVGEVLLSLKYMPTSQRIEVGVLKIRSLSQLSKGEKVLYARISVVCNQCKLHAQRTSQKTPWEVTVFNEVMTFILPDSQIKECMITVTVYEMQPGRKSSKRLTGQIMLGKGKNIEDEHWTLMMRSLRQPIAKWHSLYI</sequence>
<keyword evidence="4" id="KW-1185">Reference proteome</keyword>
<dbReference type="GO" id="GO:0030276">
    <property type="term" value="F:clathrin binding"/>
    <property type="evidence" value="ECO:0007669"/>
    <property type="project" value="TreeGrafter"/>
</dbReference>
<keyword evidence="2" id="KW-1133">Transmembrane helix</keyword>
<gene>
    <name evidence="5" type="primary">syt19</name>
</gene>
<keyword evidence="2" id="KW-0472">Membrane</keyword>
<feature type="transmembrane region" description="Helical" evidence="2">
    <location>
        <begin position="24"/>
        <end position="45"/>
    </location>
</feature>
<dbReference type="GO" id="GO:0031045">
    <property type="term" value="C:dense core granule"/>
    <property type="evidence" value="ECO:0007669"/>
    <property type="project" value="TreeGrafter"/>
</dbReference>
<dbReference type="Gene3D" id="2.60.40.150">
    <property type="entry name" value="C2 domain"/>
    <property type="match status" value="2"/>
</dbReference>
<dbReference type="AlphaFoldDB" id="A0A6J2URZ8"/>
<evidence type="ECO:0000313" key="4">
    <source>
        <dbReference type="Proteomes" id="UP000504632"/>
    </source>
</evidence>
<dbReference type="GO" id="GO:0048791">
    <property type="term" value="P:calcium ion-regulated exocytosis of neurotransmitter"/>
    <property type="evidence" value="ECO:0007669"/>
    <property type="project" value="TreeGrafter"/>
</dbReference>
<feature type="domain" description="C2" evidence="3">
    <location>
        <begin position="117"/>
        <end position="252"/>
    </location>
</feature>
<dbReference type="PROSITE" id="PS50004">
    <property type="entry name" value="C2"/>
    <property type="match status" value="2"/>
</dbReference>
<name>A0A6J2URZ8_CHACN</name>
<dbReference type="GO" id="GO:0005886">
    <property type="term" value="C:plasma membrane"/>
    <property type="evidence" value="ECO:0007669"/>
    <property type="project" value="TreeGrafter"/>
</dbReference>
<dbReference type="SMART" id="SM00239">
    <property type="entry name" value="C2"/>
    <property type="match status" value="1"/>
</dbReference>
<organism evidence="4 5">
    <name type="scientific">Chanos chanos</name>
    <name type="common">Milkfish</name>
    <name type="synonym">Mugil chanos</name>
    <dbReference type="NCBI Taxonomy" id="29144"/>
    <lineage>
        <taxon>Eukaryota</taxon>
        <taxon>Metazoa</taxon>
        <taxon>Chordata</taxon>
        <taxon>Craniata</taxon>
        <taxon>Vertebrata</taxon>
        <taxon>Euteleostomi</taxon>
        <taxon>Actinopterygii</taxon>
        <taxon>Neopterygii</taxon>
        <taxon>Teleostei</taxon>
        <taxon>Ostariophysi</taxon>
        <taxon>Gonorynchiformes</taxon>
        <taxon>Chanidae</taxon>
        <taxon>Chanos</taxon>
    </lineage>
</organism>
<dbReference type="GO" id="GO:0000149">
    <property type="term" value="F:SNARE binding"/>
    <property type="evidence" value="ECO:0007669"/>
    <property type="project" value="TreeGrafter"/>
</dbReference>
<dbReference type="PANTHER" id="PTHR10024">
    <property type="entry name" value="SYNAPTOTAGMIN"/>
    <property type="match status" value="1"/>
</dbReference>
<dbReference type="CTD" id="100003865"/>